<accession>A0A6J4VFI3</accession>
<protein>
    <submittedName>
        <fullName evidence="2">Uncharacterized protein</fullName>
    </submittedName>
</protein>
<name>A0A6J4VFI3_9BACT</name>
<reference evidence="2" key="1">
    <citation type="submission" date="2020-02" db="EMBL/GenBank/DDBJ databases">
        <authorList>
            <person name="Meier V. D."/>
        </authorList>
    </citation>
    <scope>NUCLEOTIDE SEQUENCE</scope>
    <source>
        <strain evidence="2">AVDCRST_MAG59</strain>
    </source>
</reference>
<dbReference type="AlphaFoldDB" id="A0A6J4VFI3"/>
<evidence type="ECO:0000313" key="2">
    <source>
        <dbReference type="EMBL" id="CAA9577970.1"/>
    </source>
</evidence>
<feature type="non-terminal residue" evidence="2">
    <location>
        <position position="44"/>
    </location>
</feature>
<feature type="compositionally biased region" description="Basic and acidic residues" evidence="1">
    <location>
        <begin position="16"/>
        <end position="31"/>
    </location>
</feature>
<sequence length="44" mass="4513">AGARPVSPVGAPPSLGREHVPPDHPDLHRSSDCSGVFLVARGTL</sequence>
<evidence type="ECO:0000256" key="1">
    <source>
        <dbReference type="SAM" id="MobiDB-lite"/>
    </source>
</evidence>
<gene>
    <name evidence="2" type="ORF">AVDCRST_MAG59-4360</name>
</gene>
<dbReference type="EMBL" id="CADCWF010000318">
    <property type="protein sequence ID" value="CAA9577970.1"/>
    <property type="molecule type" value="Genomic_DNA"/>
</dbReference>
<feature type="region of interest" description="Disordered" evidence="1">
    <location>
        <begin position="1"/>
        <end position="31"/>
    </location>
</feature>
<feature type="non-terminal residue" evidence="2">
    <location>
        <position position="1"/>
    </location>
</feature>
<proteinExistence type="predicted"/>
<organism evidence="2">
    <name type="scientific">uncultured Thermomicrobiales bacterium</name>
    <dbReference type="NCBI Taxonomy" id="1645740"/>
    <lineage>
        <taxon>Bacteria</taxon>
        <taxon>Pseudomonadati</taxon>
        <taxon>Thermomicrobiota</taxon>
        <taxon>Thermomicrobia</taxon>
        <taxon>Thermomicrobiales</taxon>
        <taxon>environmental samples</taxon>
    </lineage>
</organism>